<dbReference type="EMBL" id="MEVL01000026">
    <property type="protein sequence ID" value="OGC60032.1"/>
    <property type="molecule type" value="Genomic_DNA"/>
</dbReference>
<reference evidence="2 3" key="1">
    <citation type="journal article" date="2016" name="Nat. Commun.">
        <title>Thousands of microbial genomes shed light on interconnected biogeochemical processes in an aquifer system.</title>
        <authorList>
            <person name="Anantharaman K."/>
            <person name="Brown C.T."/>
            <person name="Hug L.A."/>
            <person name="Sharon I."/>
            <person name="Castelle C.J."/>
            <person name="Probst A.J."/>
            <person name="Thomas B.C."/>
            <person name="Singh A."/>
            <person name="Wilkins M.J."/>
            <person name="Karaoz U."/>
            <person name="Brodie E.L."/>
            <person name="Williams K.H."/>
            <person name="Hubbard S.S."/>
            <person name="Banfield J.F."/>
        </authorList>
    </citation>
    <scope>NUCLEOTIDE SEQUENCE [LARGE SCALE GENOMIC DNA]</scope>
</reference>
<feature type="transmembrane region" description="Helical" evidence="1">
    <location>
        <begin position="6"/>
        <end position="26"/>
    </location>
</feature>
<name>A0A1F4VS50_UNCKA</name>
<gene>
    <name evidence="2" type="ORF">A2890_02510</name>
</gene>
<evidence type="ECO:0000313" key="2">
    <source>
        <dbReference type="EMBL" id="OGC60032.1"/>
    </source>
</evidence>
<evidence type="ECO:0000256" key="1">
    <source>
        <dbReference type="SAM" id="Phobius"/>
    </source>
</evidence>
<feature type="transmembrane region" description="Helical" evidence="1">
    <location>
        <begin position="153"/>
        <end position="180"/>
    </location>
</feature>
<accession>A0A1F4VS50</accession>
<keyword evidence="1" id="KW-1133">Transmembrane helix</keyword>
<keyword evidence="1" id="KW-0472">Membrane</keyword>
<feature type="transmembrane region" description="Helical" evidence="1">
    <location>
        <begin position="186"/>
        <end position="210"/>
    </location>
</feature>
<proteinExistence type="predicted"/>
<protein>
    <submittedName>
        <fullName evidence="2">Uncharacterized protein</fullName>
    </submittedName>
</protein>
<sequence>MFDQLLSGAILVVAILVIVVLALMFVKRDAVLPFLRRIRRSQKPEGWPLAEQLAEAIISSGSVPDEVRPFIVPAQDCDNCSGDRHLPRWKVADAHAYLRRDRLAQALIGQELCIACLNALVSARKSSPKAQPAPADEGKDGKGEKKSSVGKRILAAFGLLQIPGLIIWAVGIAAGAIVYLPTYHPVLAYFTAGVLLIFAITLVGVCVWLVRVLVRG</sequence>
<organism evidence="2 3">
    <name type="scientific">candidate division WWE3 bacterium RIFCSPLOWO2_01_FULL_53_14</name>
    <dbReference type="NCBI Taxonomy" id="1802628"/>
    <lineage>
        <taxon>Bacteria</taxon>
        <taxon>Katanobacteria</taxon>
    </lineage>
</organism>
<comment type="caution">
    <text evidence="2">The sequence shown here is derived from an EMBL/GenBank/DDBJ whole genome shotgun (WGS) entry which is preliminary data.</text>
</comment>
<dbReference type="AlphaFoldDB" id="A0A1F4VS50"/>
<dbReference type="Proteomes" id="UP000176967">
    <property type="component" value="Unassembled WGS sequence"/>
</dbReference>
<evidence type="ECO:0000313" key="3">
    <source>
        <dbReference type="Proteomes" id="UP000176967"/>
    </source>
</evidence>
<keyword evidence="1" id="KW-0812">Transmembrane</keyword>